<dbReference type="EMBL" id="CAMGYJ010000011">
    <property type="protein sequence ID" value="CAI0560912.1"/>
    <property type="molecule type" value="Genomic_DNA"/>
</dbReference>
<evidence type="ECO:0000313" key="1">
    <source>
        <dbReference type="EMBL" id="CAI0560912.1"/>
    </source>
</evidence>
<dbReference type="Proteomes" id="UP001154282">
    <property type="component" value="Unassembled WGS sequence"/>
</dbReference>
<sequence>MLNTFNKKGAVKEAPEAVQKEVVEGGLLSDFIAEFVNKFYYINVQFRWL</sequence>
<comment type="caution">
    <text evidence="1">The sequence shown here is derived from an EMBL/GenBank/DDBJ whole genome shotgun (WGS) entry which is preliminary data.</text>
</comment>
<proteinExistence type="predicted"/>
<dbReference type="AlphaFoldDB" id="A0AAV0RTM7"/>
<organism evidence="1 2">
    <name type="scientific">Linum tenue</name>
    <dbReference type="NCBI Taxonomy" id="586396"/>
    <lineage>
        <taxon>Eukaryota</taxon>
        <taxon>Viridiplantae</taxon>
        <taxon>Streptophyta</taxon>
        <taxon>Embryophyta</taxon>
        <taxon>Tracheophyta</taxon>
        <taxon>Spermatophyta</taxon>
        <taxon>Magnoliopsida</taxon>
        <taxon>eudicotyledons</taxon>
        <taxon>Gunneridae</taxon>
        <taxon>Pentapetalae</taxon>
        <taxon>rosids</taxon>
        <taxon>fabids</taxon>
        <taxon>Malpighiales</taxon>
        <taxon>Linaceae</taxon>
        <taxon>Linum</taxon>
    </lineage>
</organism>
<gene>
    <name evidence="1" type="ORF">LITE_LOCUS49850</name>
</gene>
<protein>
    <submittedName>
        <fullName evidence="1">Uncharacterized protein</fullName>
    </submittedName>
</protein>
<evidence type="ECO:0000313" key="2">
    <source>
        <dbReference type="Proteomes" id="UP001154282"/>
    </source>
</evidence>
<reference evidence="1" key="1">
    <citation type="submission" date="2022-08" db="EMBL/GenBank/DDBJ databases">
        <authorList>
            <person name="Gutierrez-Valencia J."/>
        </authorList>
    </citation>
    <scope>NUCLEOTIDE SEQUENCE</scope>
</reference>
<keyword evidence="2" id="KW-1185">Reference proteome</keyword>
<name>A0AAV0RTM7_9ROSI</name>
<accession>A0AAV0RTM7</accession>